<feature type="region of interest" description="Disordered" evidence="1">
    <location>
        <begin position="1"/>
        <end position="39"/>
    </location>
</feature>
<dbReference type="AlphaFoldDB" id="A0A090LGN3"/>
<dbReference type="WBParaSite" id="SRAE_2000193700.1">
    <property type="protein sequence ID" value="SRAE_2000193700.1"/>
    <property type="gene ID" value="WBGene00262144"/>
</dbReference>
<reference evidence="2 3" key="1">
    <citation type="submission" date="2014-09" db="EMBL/GenBank/DDBJ databases">
        <authorList>
            <person name="Martin A.A."/>
        </authorList>
    </citation>
    <scope>NUCLEOTIDE SEQUENCE</scope>
    <source>
        <strain evidence="3">ED321</strain>
        <strain evidence="2">ED321 Heterogonic</strain>
    </source>
</reference>
<protein>
    <submittedName>
        <fullName evidence="2 4">Uncharacterized protein</fullName>
    </submittedName>
</protein>
<reference evidence="4" key="2">
    <citation type="submission" date="2020-12" db="UniProtKB">
        <authorList>
            <consortium name="WormBaseParasite"/>
        </authorList>
    </citation>
    <scope>IDENTIFICATION</scope>
</reference>
<evidence type="ECO:0000256" key="1">
    <source>
        <dbReference type="SAM" id="MobiDB-lite"/>
    </source>
</evidence>
<keyword evidence="3" id="KW-1185">Reference proteome</keyword>
<dbReference type="STRING" id="34506.A0A090LGN3"/>
<dbReference type="RefSeq" id="XP_024506473.1">
    <property type="nucleotide sequence ID" value="XM_024652948.1"/>
</dbReference>
<gene>
    <name evidence="2 4 5" type="ORF">SRAE_2000193700</name>
</gene>
<evidence type="ECO:0000313" key="2">
    <source>
        <dbReference type="EMBL" id="CEF67273.1"/>
    </source>
</evidence>
<dbReference type="WormBase" id="SRAE_2000193700">
    <property type="protein sequence ID" value="SRP00855"/>
    <property type="gene ID" value="WBGene00262144"/>
</dbReference>
<dbReference type="GeneID" id="36379638"/>
<dbReference type="CTD" id="36379638"/>
<evidence type="ECO:0000313" key="4">
    <source>
        <dbReference type="WBParaSite" id="SRAE_2000193700.1"/>
    </source>
</evidence>
<feature type="compositionally biased region" description="Low complexity" evidence="1">
    <location>
        <begin position="87"/>
        <end position="97"/>
    </location>
</feature>
<dbReference type="Proteomes" id="UP000035682">
    <property type="component" value="Unplaced"/>
</dbReference>
<sequence>MPVKLTGYLPSSSSGTNISNTSSNSKLVKKLTQQSTSDNDFATSIISKKMEQSSEESITPPNMINFSTNTSSIYETLEGNYTDNNCSSSNISEDQSSIYEPKSGKENKLNGKLKKVKKSIRSIKIFKNNKT</sequence>
<evidence type="ECO:0000313" key="5">
    <source>
        <dbReference type="WormBase" id="SRAE_2000193700"/>
    </source>
</evidence>
<dbReference type="EMBL" id="LN609529">
    <property type="protein sequence ID" value="CEF67273.1"/>
    <property type="molecule type" value="Genomic_DNA"/>
</dbReference>
<organism evidence="2">
    <name type="scientific">Strongyloides ratti</name>
    <name type="common">Parasitic roundworm</name>
    <dbReference type="NCBI Taxonomy" id="34506"/>
    <lineage>
        <taxon>Eukaryota</taxon>
        <taxon>Metazoa</taxon>
        <taxon>Ecdysozoa</taxon>
        <taxon>Nematoda</taxon>
        <taxon>Chromadorea</taxon>
        <taxon>Rhabditida</taxon>
        <taxon>Tylenchina</taxon>
        <taxon>Panagrolaimomorpha</taxon>
        <taxon>Strongyloidoidea</taxon>
        <taxon>Strongyloididae</taxon>
        <taxon>Strongyloides</taxon>
    </lineage>
</organism>
<feature type="region of interest" description="Disordered" evidence="1">
    <location>
        <begin position="85"/>
        <end position="107"/>
    </location>
</feature>
<proteinExistence type="predicted"/>
<accession>A0A090LGN3</accession>
<evidence type="ECO:0000313" key="3">
    <source>
        <dbReference type="Proteomes" id="UP000035682"/>
    </source>
</evidence>
<name>A0A090LGN3_STRRB</name>
<feature type="compositionally biased region" description="Low complexity" evidence="1">
    <location>
        <begin position="11"/>
        <end position="25"/>
    </location>
</feature>